<dbReference type="AlphaFoldDB" id="A0A4Z2GMR9"/>
<comment type="caution">
    <text evidence="2">The sequence shown here is derived from an EMBL/GenBank/DDBJ whole genome shotgun (WGS) entry which is preliminary data.</text>
</comment>
<accession>A0A4Z2GMR9</accession>
<gene>
    <name evidence="2" type="ORF">EYF80_035705</name>
</gene>
<proteinExistence type="predicted"/>
<evidence type="ECO:0000313" key="3">
    <source>
        <dbReference type="Proteomes" id="UP000314294"/>
    </source>
</evidence>
<organism evidence="2 3">
    <name type="scientific">Liparis tanakae</name>
    <name type="common">Tanaka's snailfish</name>
    <dbReference type="NCBI Taxonomy" id="230148"/>
    <lineage>
        <taxon>Eukaryota</taxon>
        <taxon>Metazoa</taxon>
        <taxon>Chordata</taxon>
        <taxon>Craniata</taxon>
        <taxon>Vertebrata</taxon>
        <taxon>Euteleostomi</taxon>
        <taxon>Actinopterygii</taxon>
        <taxon>Neopterygii</taxon>
        <taxon>Teleostei</taxon>
        <taxon>Neoteleostei</taxon>
        <taxon>Acanthomorphata</taxon>
        <taxon>Eupercaria</taxon>
        <taxon>Perciformes</taxon>
        <taxon>Cottioidei</taxon>
        <taxon>Cottales</taxon>
        <taxon>Liparidae</taxon>
        <taxon>Liparis</taxon>
    </lineage>
</organism>
<sequence>MRKAVLQEIGDRLETRTQRFYLNHKKKKLAGAQQKERMADACAANIKYSPLRSCGRERDDKVNKSGEAVSRSAGKTTGSV</sequence>
<evidence type="ECO:0000256" key="1">
    <source>
        <dbReference type="SAM" id="MobiDB-lite"/>
    </source>
</evidence>
<reference evidence="2 3" key="1">
    <citation type="submission" date="2019-03" db="EMBL/GenBank/DDBJ databases">
        <title>First draft genome of Liparis tanakae, snailfish: a comprehensive survey of snailfish specific genes.</title>
        <authorList>
            <person name="Kim W."/>
            <person name="Song I."/>
            <person name="Jeong J.-H."/>
            <person name="Kim D."/>
            <person name="Kim S."/>
            <person name="Ryu S."/>
            <person name="Song J.Y."/>
            <person name="Lee S.K."/>
        </authorList>
    </citation>
    <scope>NUCLEOTIDE SEQUENCE [LARGE SCALE GENOMIC DNA]</scope>
    <source>
        <tissue evidence="2">Muscle</tissue>
    </source>
</reference>
<feature type="compositionally biased region" description="Basic and acidic residues" evidence="1">
    <location>
        <begin position="54"/>
        <end position="64"/>
    </location>
</feature>
<dbReference type="Proteomes" id="UP000314294">
    <property type="component" value="Unassembled WGS sequence"/>
</dbReference>
<name>A0A4Z2GMR9_9TELE</name>
<dbReference type="EMBL" id="SRLO01000496">
    <property type="protein sequence ID" value="TNN54084.1"/>
    <property type="molecule type" value="Genomic_DNA"/>
</dbReference>
<keyword evidence="3" id="KW-1185">Reference proteome</keyword>
<evidence type="ECO:0000313" key="2">
    <source>
        <dbReference type="EMBL" id="TNN54084.1"/>
    </source>
</evidence>
<protein>
    <submittedName>
        <fullName evidence="2">Uncharacterized protein</fullName>
    </submittedName>
</protein>
<feature type="region of interest" description="Disordered" evidence="1">
    <location>
        <begin position="54"/>
        <end position="80"/>
    </location>
</feature>